<evidence type="ECO:0000313" key="2">
    <source>
        <dbReference type="EMBL" id="PWJ32300.1"/>
    </source>
</evidence>
<dbReference type="AlphaFoldDB" id="A0A2Y9B8G9"/>
<feature type="domain" description="NACHT" evidence="1">
    <location>
        <begin position="226"/>
        <end position="371"/>
    </location>
</feature>
<dbReference type="Proteomes" id="UP000245845">
    <property type="component" value="Unassembled WGS sequence"/>
</dbReference>
<protein>
    <submittedName>
        <fullName evidence="2">NACHT domain-containing protein</fullName>
    </submittedName>
</protein>
<comment type="caution">
    <text evidence="2">The sequence shown here is derived from an EMBL/GenBank/DDBJ whole genome shotgun (WGS) entry which is preliminary data.</text>
</comment>
<keyword evidence="3" id="KW-1185">Reference proteome</keyword>
<evidence type="ECO:0000259" key="1">
    <source>
        <dbReference type="Pfam" id="PF05729"/>
    </source>
</evidence>
<dbReference type="Gene3D" id="3.40.50.300">
    <property type="entry name" value="P-loop containing nucleotide triphosphate hydrolases"/>
    <property type="match status" value="1"/>
</dbReference>
<dbReference type="EMBL" id="QGDL01000001">
    <property type="protein sequence ID" value="PWJ32300.1"/>
    <property type="molecule type" value="Genomic_DNA"/>
</dbReference>
<dbReference type="RefSeq" id="WP_109729641.1">
    <property type="nucleotide sequence ID" value="NZ_BAAACK010000007.1"/>
</dbReference>
<dbReference type="InterPro" id="IPR027417">
    <property type="entry name" value="P-loop_NTPase"/>
</dbReference>
<accession>A0A2Y9B8G9</accession>
<dbReference type="SUPFAM" id="SSF52540">
    <property type="entry name" value="P-loop containing nucleoside triphosphate hydrolases"/>
    <property type="match status" value="1"/>
</dbReference>
<name>A0A2Y9B8G9_9FIRM</name>
<gene>
    <name evidence="2" type="ORF">A8806_101588</name>
</gene>
<dbReference type="CDD" id="cd00267">
    <property type="entry name" value="ABC_ATPase"/>
    <property type="match status" value="1"/>
</dbReference>
<dbReference type="PANTHER" id="PTHR46844">
    <property type="entry name" value="SLR5058 PROTEIN"/>
    <property type="match status" value="1"/>
</dbReference>
<dbReference type="Pfam" id="PF05729">
    <property type="entry name" value="NACHT"/>
    <property type="match status" value="1"/>
</dbReference>
<proteinExistence type="predicted"/>
<sequence length="788" mass="91627">MKYFEFFQAFYIGEKDGYLKGQYTTCEIPRFFVETVLQTDKSREKLPGDDSSYDKWFQGSSSPRNHWSNLRKEFDEDKVVEVLHDTIDDRNVRGLLVNFGINSPGTEQVNKELLCVAVAQQFKAIIDGKGTGQEILADIYRSGNIKSDFVEYTKKASQRYGVMRLIGGTEVPLEEFFVCNIIGESERVFADKKEITTTYLDNPTLQAIKDIHKTKRGLEDYDNNRTLLIGSGGCGKSLMLQHLFLVAAEEYPQTGELPIFIELRHFKNSDNLFDFIVESVHSRDEKFTSEIAQSLLLTGRIKLLLDGFDEIDPSEVDVFLEQFEKFSEKYEDVQILITSRNNDALSGIHGYTRLYVWPFDTEQSEKLIEKILTYNNDLEAKETVMDYIQHGFLQKDGIFASHPLLLTYVTMNYSQYGRFSSDRVLFYKVTYEALLSGHDDNKKPYDRVFKSVDDAEQFSEVFEQFCAYTYRDGKLSLSNSEFDTYFNMLDKHHKFKNPGKMKVKNFKHDVCSTACIMYEKAYDIFYIDPGFQEYLFTQYYAKSNTDEMKKLSNSLRNVPYGQLESFSGLDMLKGKVEDKFKLFLLKPFLDDIFVKDETQSFLGFLQHCFNGVFIEEIDTLIVDFHRKQMNASGILYPRIENYAKSILVDYVLREIGIEHDYTFTLYADYVGGHTFDYRTGRRIIGQENSVNGNKVLLIDSRPQDVYDFFSEQSKNGEDCGYLIYENRLLIDFGIEAYIEPFAIYDDPDAFMDYAKNVMKHSSETVKVFNKMKSYHRQLKSAYYNSGYR</sequence>
<reference evidence="2 3" key="1">
    <citation type="submission" date="2018-05" db="EMBL/GenBank/DDBJ databases">
        <title>The Hungate 1000. A catalogue of reference genomes from the rumen microbiome.</title>
        <authorList>
            <person name="Kelly W."/>
        </authorList>
    </citation>
    <scope>NUCLEOTIDE SEQUENCE [LARGE SCALE GENOMIC DNA]</scope>
    <source>
        <strain evidence="2 3">NLAE-zl-C242</strain>
    </source>
</reference>
<dbReference type="PANTHER" id="PTHR46844:SF1">
    <property type="entry name" value="SLR5058 PROTEIN"/>
    <property type="match status" value="1"/>
</dbReference>
<evidence type="ECO:0000313" key="3">
    <source>
        <dbReference type="Proteomes" id="UP000245845"/>
    </source>
</evidence>
<organism evidence="2 3">
    <name type="scientific">Faecalicatena orotica</name>
    <dbReference type="NCBI Taxonomy" id="1544"/>
    <lineage>
        <taxon>Bacteria</taxon>
        <taxon>Bacillati</taxon>
        <taxon>Bacillota</taxon>
        <taxon>Clostridia</taxon>
        <taxon>Lachnospirales</taxon>
        <taxon>Lachnospiraceae</taxon>
        <taxon>Faecalicatena</taxon>
    </lineage>
</organism>
<dbReference type="InterPro" id="IPR007111">
    <property type="entry name" value="NACHT_NTPase"/>
</dbReference>
<dbReference type="OrthoDB" id="2081291at2"/>